<sequence>MRQRGIIQLVILILIAIILVSYFGIDLQNAFTTPLLKKNLWFTWELIKDGFINYVYNPLMHLIQRDGGNSLVPLDSTTGIINE</sequence>
<comment type="caution">
    <text evidence="2">The sequence shown here is derived from an EMBL/GenBank/DDBJ whole genome shotgun (WGS) entry which is preliminary data.</text>
</comment>
<gene>
    <name evidence="2" type="ORF">A2664_03335</name>
</gene>
<keyword evidence="1" id="KW-0812">Transmembrane</keyword>
<feature type="transmembrane region" description="Helical" evidence="1">
    <location>
        <begin position="6"/>
        <end position="25"/>
    </location>
</feature>
<dbReference type="EMBL" id="MHRF01000013">
    <property type="protein sequence ID" value="OHA17628.1"/>
    <property type="molecule type" value="Genomic_DNA"/>
</dbReference>
<name>A0A1G2M170_9BACT</name>
<accession>A0A1G2M170</accession>
<evidence type="ECO:0000313" key="3">
    <source>
        <dbReference type="Proteomes" id="UP000178873"/>
    </source>
</evidence>
<dbReference type="STRING" id="1802301.A2664_03335"/>
<evidence type="ECO:0000256" key="1">
    <source>
        <dbReference type="SAM" id="Phobius"/>
    </source>
</evidence>
<keyword evidence="1" id="KW-1133">Transmembrane helix</keyword>
<evidence type="ECO:0000313" key="2">
    <source>
        <dbReference type="EMBL" id="OHA17628.1"/>
    </source>
</evidence>
<organism evidence="2 3">
    <name type="scientific">Candidatus Taylorbacteria bacterium RIFCSPHIGHO2_01_FULL_46_22b</name>
    <dbReference type="NCBI Taxonomy" id="1802301"/>
    <lineage>
        <taxon>Bacteria</taxon>
        <taxon>Candidatus Tayloriibacteriota</taxon>
    </lineage>
</organism>
<dbReference type="Proteomes" id="UP000178873">
    <property type="component" value="Unassembled WGS sequence"/>
</dbReference>
<protein>
    <submittedName>
        <fullName evidence="2">Uncharacterized protein</fullName>
    </submittedName>
</protein>
<proteinExistence type="predicted"/>
<dbReference type="AlphaFoldDB" id="A0A1G2M170"/>
<reference evidence="2 3" key="1">
    <citation type="journal article" date="2016" name="Nat. Commun.">
        <title>Thousands of microbial genomes shed light on interconnected biogeochemical processes in an aquifer system.</title>
        <authorList>
            <person name="Anantharaman K."/>
            <person name="Brown C.T."/>
            <person name="Hug L.A."/>
            <person name="Sharon I."/>
            <person name="Castelle C.J."/>
            <person name="Probst A.J."/>
            <person name="Thomas B.C."/>
            <person name="Singh A."/>
            <person name="Wilkins M.J."/>
            <person name="Karaoz U."/>
            <person name="Brodie E.L."/>
            <person name="Williams K.H."/>
            <person name="Hubbard S.S."/>
            <person name="Banfield J.F."/>
        </authorList>
    </citation>
    <scope>NUCLEOTIDE SEQUENCE [LARGE SCALE GENOMIC DNA]</scope>
</reference>
<keyword evidence="1" id="KW-0472">Membrane</keyword>